<accession>A0AAD5RDH2</accession>
<evidence type="ECO:0000259" key="1">
    <source>
        <dbReference type="Pfam" id="PF24615"/>
    </source>
</evidence>
<keyword evidence="3" id="KW-1185">Reference proteome</keyword>
<dbReference type="InterPro" id="IPR057133">
    <property type="entry name" value="Spectrin_Anc-1_2"/>
</dbReference>
<dbReference type="AlphaFoldDB" id="A0AAD5RDH2"/>
<sequence length="220" mass="25361">MMILTKHFPQQIEHLQKKCVEKKKDIEQSIELNRVTPEILQISGSLQQQSDEIPDNLNEQQTVLIDLENKKQRLESLLQAIPSGDATEELRQRSAWDLSKLKDLLRKLGDSIADKIAALAAFNAAREETEDQLLRITSPEATEKTPEELMKDEDTLCRLQQRILELDRSALEDEQRNEHAQLLDRIGKMIAAVKVCFWIPTTFKHLSESASFFMGKYLYD</sequence>
<evidence type="ECO:0000313" key="3">
    <source>
        <dbReference type="Proteomes" id="UP001196413"/>
    </source>
</evidence>
<gene>
    <name evidence="2" type="ORF">KIN20_037111</name>
</gene>
<dbReference type="Proteomes" id="UP001196413">
    <property type="component" value="Unassembled WGS sequence"/>
</dbReference>
<organism evidence="2 3">
    <name type="scientific">Parelaphostrongylus tenuis</name>
    <name type="common">Meningeal worm</name>
    <dbReference type="NCBI Taxonomy" id="148309"/>
    <lineage>
        <taxon>Eukaryota</taxon>
        <taxon>Metazoa</taxon>
        <taxon>Ecdysozoa</taxon>
        <taxon>Nematoda</taxon>
        <taxon>Chromadorea</taxon>
        <taxon>Rhabditida</taxon>
        <taxon>Rhabditina</taxon>
        <taxon>Rhabditomorpha</taxon>
        <taxon>Strongyloidea</taxon>
        <taxon>Metastrongylidae</taxon>
        <taxon>Parelaphostrongylus</taxon>
    </lineage>
</organism>
<name>A0AAD5RDH2_PARTN</name>
<feature type="domain" description="Nuclear anchorage protein 1 spectrin repeat" evidence="1">
    <location>
        <begin position="114"/>
        <end position="194"/>
    </location>
</feature>
<dbReference type="EMBL" id="JAHQIW010007458">
    <property type="protein sequence ID" value="KAJ1374425.1"/>
    <property type="molecule type" value="Genomic_DNA"/>
</dbReference>
<protein>
    <recommendedName>
        <fullName evidence="1">Nuclear anchorage protein 1 spectrin repeat domain-containing protein</fullName>
    </recommendedName>
</protein>
<evidence type="ECO:0000313" key="2">
    <source>
        <dbReference type="EMBL" id="KAJ1374425.1"/>
    </source>
</evidence>
<reference evidence="2" key="1">
    <citation type="submission" date="2021-06" db="EMBL/GenBank/DDBJ databases">
        <title>Parelaphostrongylus tenuis whole genome reference sequence.</title>
        <authorList>
            <person name="Garwood T.J."/>
            <person name="Larsen P.A."/>
            <person name="Fountain-Jones N.M."/>
            <person name="Garbe J.R."/>
            <person name="Macchietto M.G."/>
            <person name="Kania S.A."/>
            <person name="Gerhold R.W."/>
            <person name="Richards J.E."/>
            <person name="Wolf T.M."/>
        </authorList>
    </citation>
    <scope>NUCLEOTIDE SEQUENCE</scope>
    <source>
        <strain evidence="2">MNPRO001-30</strain>
        <tissue evidence="2">Meninges</tissue>
    </source>
</reference>
<dbReference type="Pfam" id="PF24615">
    <property type="entry name" value="Spectrin_Anc-1_2"/>
    <property type="match status" value="1"/>
</dbReference>
<proteinExistence type="predicted"/>
<comment type="caution">
    <text evidence="2">The sequence shown here is derived from an EMBL/GenBank/DDBJ whole genome shotgun (WGS) entry which is preliminary data.</text>
</comment>